<feature type="transmembrane region" description="Helical" evidence="8">
    <location>
        <begin position="155"/>
        <end position="173"/>
    </location>
</feature>
<keyword evidence="6 8" id="KW-1133">Transmembrane helix</keyword>
<proteinExistence type="predicted"/>
<feature type="transmembrane region" description="Helical" evidence="8">
    <location>
        <begin position="21"/>
        <end position="39"/>
    </location>
</feature>
<name>A0A1F7Y2M8_9BACT</name>
<keyword evidence="5 8" id="KW-0812">Transmembrane</keyword>
<dbReference type="Pfam" id="PF13231">
    <property type="entry name" value="PMT_2"/>
    <property type="match status" value="1"/>
</dbReference>
<gene>
    <name evidence="10" type="ORF">A2771_03915</name>
</gene>
<sequence length="542" mass="62852">MKERIKNLELRIKMWIKENPREAIFLSIIILVGAFLRLYRISEYMIFLGDEGRDAIIVRRLLVNFDPILIGPRTSIGDMYLGPLYYYLIAIPLLLANFSPVGPSVFVALLGVVTIFFIWYVTREWFGWLAGGLSALLYAISPVVITYSKSSWNPNVMPFFALLSIYSVWKLLMGRNYKWLIVTFLSMSFVLQSHYLGLLLVPTLGLIWFLKLINIINLKASAPSSLEIKKFAKYSILGFGLFMTLMSPLVIFDARHGWNNFKSVRTFFLERQTTVSARPWTGIPKLPEIAYQINLSLLGAKNADITWIFTYIFYPLFAVIFIYGLFRKIKFKILEKSYLYNLLNRSISPSLSPYLIISVWILISFLGLSLYKQHIYDHYFGFFFPAPFILIGAVSQYVFSNAKRFWQLTLLLFLIYVVYVNLLNTPIRYSPNRQMQRAEEVAGKIRVEADDQKLNLAVIAERNYEDGYQYFLERWNEPVYDIDPLNLEQTLAQQLFVVCEMSKDKCDPTHSPKSEIANFGWSKIHGEWDVSGVTVYKLVHAQ</sequence>
<keyword evidence="3" id="KW-0328">Glycosyltransferase</keyword>
<feature type="domain" description="Glycosyltransferase RgtA/B/C/D-like" evidence="9">
    <location>
        <begin position="83"/>
        <end position="206"/>
    </location>
</feature>
<feature type="transmembrane region" description="Helical" evidence="8">
    <location>
        <begin position="405"/>
        <end position="423"/>
    </location>
</feature>
<feature type="transmembrane region" description="Helical" evidence="8">
    <location>
        <begin position="231"/>
        <end position="252"/>
    </location>
</feature>
<dbReference type="InterPro" id="IPR038731">
    <property type="entry name" value="RgtA/B/C-like"/>
</dbReference>
<comment type="subcellular location">
    <subcellularLocation>
        <location evidence="1">Cell membrane</location>
        <topology evidence="1">Multi-pass membrane protein</topology>
    </subcellularLocation>
</comment>
<evidence type="ECO:0000256" key="8">
    <source>
        <dbReference type="SAM" id="Phobius"/>
    </source>
</evidence>
<feature type="transmembrane region" description="Helical" evidence="8">
    <location>
        <begin position="79"/>
        <end position="98"/>
    </location>
</feature>
<evidence type="ECO:0000256" key="5">
    <source>
        <dbReference type="ARBA" id="ARBA00022692"/>
    </source>
</evidence>
<dbReference type="EMBL" id="MGGD01000010">
    <property type="protein sequence ID" value="OGM21430.1"/>
    <property type="molecule type" value="Genomic_DNA"/>
</dbReference>
<dbReference type="AlphaFoldDB" id="A0A1F7Y2M8"/>
<evidence type="ECO:0000256" key="3">
    <source>
        <dbReference type="ARBA" id="ARBA00022676"/>
    </source>
</evidence>
<organism evidence="10 11">
    <name type="scientific">Candidatus Woesebacteria bacterium RIFCSPHIGHO2_01_FULL_38_26b</name>
    <dbReference type="NCBI Taxonomy" id="1802491"/>
    <lineage>
        <taxon>Bacteria</taxon>
        <taxon>Candidatus Woeseibacteriota</taxon>
    </lineage>
</organism>
<evidence type="ECO:0000256" key="4">
    <source>
        <dbReference type="ARBA" id="ARBA00022679"/>
    </source>
</evidence>
<accession>A0A1F7Y2M8</accession>
<comment type="caution">
    <text evidence="10">The sequence shown here is derived from an EMBL/GenBank/DDBJ whole genome shotgun (WGS) entry which is preliminary data.</text>
</comment>
<dbReference type="Proteomes" id="UP000176741">
    <property type="component" value="Unassembled WGS sequence"/>
</dbReference>
<keyword evidence="7 8" id="KW-0472">Membrane</keyword>
<keyword evidence="2" id="KW-1003">Cell membrane</keyword>
<dbReference type="GO" id="GO:0016763">
    <property type="term" value="F:pentosyltransferase activity"/>
    <property type="evidence" value="ECO:0007669"/>
    <property type="project" value="TreeGrafter"/>
</dbReference>
<feature type="transmembrane region" description="Helical" evidence="8">
    <location>
        <begin position="347"/>
        <end position="367"/>
    </location>
</feature>
<feature type="transmembrane region" description="Helical" evidence="8">
    <location>
        <begin position="305"/>
        <end position="326"/>
    </location>
</feature>
<evidence type="ECO:0000256" key="6">
    <source>
        <dbReference type="ARBA" id="ARBA00022989"/>
    </source>
</evidence>
<feature type="transmembrane region" description="Helical" evidence="8">
    <location>
        <begin position="105"/>
        <end position="122"/>
    </location>
</feature>
<dbReference type="PANTHER" id="PTHR33908">
    <property type="entry name" value="MANNOSYLTRANSFERASE YKCB-RELATED"/>
    <property type="match status" value="1"/>
</dbReference>
<feature type="transmembrane region" description="Helical" evidence="8">
    <location>
        <begin position="128"/>
        <end position="148"/>
    </location>
</feature>
<dbReference type="GO" id="GO:0009103">
    <property type="term" value="P:lipopolysaccharide biosynthetic process"/>
    <property type="evidence" value="ECO:0007669"/>
    <property type="project" value="UniProtKB-ARBA"/>
</dbReference>
<evidence type="ECO:0000259" key="9">
    <source>
        <dbReference type="Pfam" id="PF13231"/>
    </source>
</evidence>
<evidence type="ECO:0000313" key="11">
    <source>
        <dbReference type="Proteomes" id="UP000176741"/>
    </source>
</evidence>
<dbReference type="PANTHER" id="PTHR33908:SF3">
    <property type="entry name" value="UNDECAPRENYL PHOSPHATE-ALPHA-4-AMINO-4-DEOXY-L-ARABINOSE ARABINOSYL TRANSFERASE"/>
    <property type="match status" value="1"/>
</dbReference>
<evidence type="ECO:0000313" key="10">
    <source>
        <dbReference type="EMBL" id="OGM21430.1"/>
    </source>
</evidence>
<protein>
    <recommendedName>
        <fullName evidence="9">Glycosyltransferase RgtA/B/C/D-like domain-containing protein</fullName>
    </recommendedName>
</protein>
<keyword evidence="4" id="KW-0808">Transferase</keyword>
<dbReference type="GO" id="GO:0005886">
    <property type="term" value="C:plasma membrane"/>
    <property type="evidence" value="ECO:0007669"/>
    <property type="project" value="UniProtKB-SubCell"/>
</dbReference>
<dbReference type="InterPro" id="IPR050297">
    <property type="entry name" value="LipidA_mod_glycosyltrf_83"/>
</dbReference>
<dbReference type="GO" id="GO:0010041">
    <property type="term" value="P:response to iron(III) ion"/>
    <property type="evidence" value="ECO:0007669"/>
    <property type="project" value="TreeGrafter"/>
</dbReference>
<evidence type="ECO:0000256" key="2">
    <source>
        <dbReference type="ARBA" id="ARBA00022475"/>
    </source>
</evidence>
<feature type="transmembrane region" description="Helical" evidence="8">
    <location>
        <begin position="179"/>
        <end position="210"/>
    </location>
</feature>
<feature type="transmembrane region" description="Helical" evidence="8">
    <location>
        <begin position="379"/>
        <end position="398"/>
    </location>
</feature>
<evidence type="ECO:0000256" key="1">
    <source>
        <dbReference type="ARBA" id="ARBA00004651"/>
    </source>
</evidence>
<reference evidence="10 11" key="1">
    <citation type="journal article" date="2016" name="Nat. Commun.">
        <title>Thousands of microbial genomes shed light on interconnected biogeochemical processes in an aquifer system.</title>
        <authorList>
            <person name="Anantharaman K."/>
            <person name="Brown C.T."/>
            <person name="Hug L.A."/>
            <person name="Sharon I."/>
            <person name="Castelle C.J."/>
            <person name="Probst A.J."/>
            <person name="Thomas B.C."/>
            <person name="Singh A."/>
            <person name="Wilkins M.J."/>
            <person name="Karaoz U."/>
            <person name="Brodie E.L."/>
            <person name="Williams K.H."/>
            <person name="Hubbard S.S."/>
            <person name="Banfield J.F."/>
        </authorList>
    </citation>
    <scope>NUCLEOTIDE SEQUENCE [LARGE SCALE GENOMIC DNA]</scope>
</reference>
<evidence type="ECO:0000256" key="7">
    <source>
        <dbReference type="ARBA" id="ARBA00023136"/>
    </source>
</evidence>